<name>A0ABS4ZMR0_9MYCO</name>
<sequence>MTMSTGLRSSFLAAPQRSPEWDAMRRCATYSRSLDPVELALPTWALRDNNVAKWARDHGSIVAVTSGRDLAVAIGTGIHPMRLVVHAGGFTGDELVFCSANLGVGRLVANSVDEVRLLASCAVRHRRQRVILGVSGTDAVAAVLDGPRLDLVGLYREIDSGKDYFTGHPAAVADAITVMADIRRAHGAVLTRVLVGGGFDVDTGPEDLSEFAEAIEMAADDACATLQFPRPVVVVSPGLAMTGRSLYSGPVSDIN</sequence>
<keyword evidence="3" id="KW-1185">Reference proteome</keyword>
<dbReference type="Gene3D" id="3.20.20.10">
    <property type="entry name" value="Alanine racemase"/>
    <property type="match status" value="2"/>
</dbReference>
<comment type="caution">
    <text evidence="2">The sequence shown here is derived from an EMBL/GenBank/DDBJ whole genome shotgun (WGS) entry which is preliminary data.</text>
</comment>
<feature type="domain" description="Orn/DAP/Arg decarboxylase 2 N-terminal" evidence="1">
    <location>
        <begin position="24"/>
        <end position="135"/>
    </location>
</feature>
<protein>
    <submittedName>
        <fullName evidence="2">Diaminopimelate decarboxylase</fullName>
    </submittedName>
</protein>
<organism evidence="2 3">
    <name type="scientific">Mycolicibacterium lutetiense</name>
    <dbReference type="NCBI Taxonomy" id="1641992"/>
    <lineage>
        <taxon>Bacteria</taxon>
        <taxon>Bacillati</taxon>
        <taxon>Actinomycetota</taxon>
        <taxon>Actinomycetes</taxon>
        <taxon>Mycobacteriales</taxon>
        <taxon>Mycobacteriaceae</taxon>
        <taxon>Mycolicibacterium</taxon>
    </lineage>
</organism>
<dbReference type="InterPro" id="IPR029066">
    <property type="entry name" value="PLP-binding_barrel"/>
</dbReference>
<dbReference type="InterPro" id="IPR022644">
    <property type="entry name" value="De-COase2_N"/>
</dbReference>
<feature type="domain" description="Orn/DAP/Arg decarboxylase 2 N-terminal" evidence="1">
    <location>
        <begin position="139"/>
        <end position="242"/>
    </location>
</feature>
<evidence type="ECO:0000259" key="1">
    <source>
        <dbReference type="Pfam" id="PF02784"/>
    </source>
</evidence>
<dbReference type="Proteomes" id="UP000694460">
    <property type="component" value="Unassembled WGS sequence"/>
</dbReference>
<dbReference type="SUPFAM" id="SSF51419">
    <property type="entry name" value="PLP-binding barrel"/>
    <property type="match status" value="1"/>
</dbReference>
<proteinExistence type="predicted"/>
<dbReference type="EMBL" id="JAGIOP010000001">
    <property type="protein sequence ID" value="MBP2450491.1"/>
    <property type="molecule type" value="Genomic_DNA"/>
</dbReference>
<reference evidence="2 3" key="1">
    <citation type="submission" date="2021-03" db="EMBL/GenBank/DDBJ databases">
        <title>Sequencing the genomes of 1000 actinobacteria strains.</title>
        <authorList>
            <person name="Klenk H.-P."/>
        </authorList>
    </citation>
    <scope>NUCLEOTIDE SEQUENCE [LARGE SCALE GENOMIC DNA]</scope>
    <source>
        <strain evidence="2 3">DSM 46713</strain>
    </source>
</reference>
<gene>
    <name evidence="2" type="ORF">JOF57_000376</name>
</gene>
<evidence type="ECO:0000313" key="2">
    <source>
        <dbReference type="EMBL" id="MBP2450491.1"/>
    </source>
</evidence>
<evidence type="ECO:0000313" key="3">
    <source>
        <dbReference type="Proteomes" id="UP000694460"/>
    </source>
</evidence>
<dbReference type="Pfam" id="PF02784">
    <property type="entry name" value="Orn_Arg_deC_N"/>
    <property type="match status" value="2"/>
</dbReference>
<accession>A0ABS4ZMR0</accession>